<name>A0A7W9ID05_9ACTN</name>
<protein>
    <submittedName>
        <fullName evidence="3">Amino acid transporter</fullName>
    </submittedName>
</protein>
<keyword evidence="1" id="KW-1133">Transmembrane helix</keyword>
<evidence type="ECO:0000313" key="3">
    <source>
        <dbReference type="EMBL" id="MBB5818464.1"/>
    </source>
</evidence>
<feature type="transmembrane region" description="Helical" evidence="1">
    <location>
        <begin position="49"/>
        <end position="77"/>
    </location>
</feature>
<keyword evidence="1" id="KW-0472">Membrane</keyword>
<dbReference type="RefSeq" id="WP_184541974.1">
    <property type="nucleotide sequence ID" value="NZ_JACHMP010000001.1"/>
</dbReference>
<dbReference type="Pfam" id="PF07853">
    <property type="entry name" value="DUF1648"/>
    <property type="match status" value="1"/>
</dbReference>
<dbReference type="Proteomes" id="UP000540685">
    <property type="component" value="Unassembled WGS sequence"/>
</dbReference>
<feature type="transmembrane region" description="Helical" evidence="1">
    <location>
        <begin position="126"/>
        <end position="147"/>
    </location>
</feature>
<feature type="transmembrane region" description="Helical" evidence="1">
    <location>
        <begin position="7"/>
        <end position="29"/>
    </location>
</feature>
<keyword evidence="1" id="KW-0812">Transmembrane</keyword>
<dbReference type="AlphaFoldDB" id="A0A7W9ID05"/>
<keyword evidence="4" id="KW-1185">Reference proteome</keyword>
<evidence type="ECO:0000313" key="4">
    <source>
        <dbReference type="Proteomes" id="UP000540685"/>
    </source>
</evidence>
<comment type="caution">
    <text evidence="3">The sequence shown here is derived from an EMBL/GenBank/DDBJ whole genome shotgun (WGS) entry which is preliminary data.</text>
</comment>
<gene>
    <name evidence="3" type="ORF">F4562_001526</name>
</gene>
<feature type="transmembrane region" description="Helical" evidence="1">
    <location>
        <begin position="89"/>
        <end position="114"/>
    </location>
</feature>
<evidence type="ECO:0000256" key="1">
    <source>
        <dbReference type="SAM" id="Phobius"/>
    </source>
</evidence>
<dbReference type="EMBL" id="JACHMP010000001">
    <property type="protein sequence ID" value="MBB5818464.1"/>
    <property type="molecule type" value="Genomic_DNA"/>
</dbReference>
<sequence>MGLRGRFLVMATVWFALVTITLVAVPFALRDRLPDPVAVHWGLSGAPDRSASFAVALLVGVGLWAAIMIAACTSAVGRARVLGRRAGRTAVGAMLGGGGLFVLGLQAATVWANLDVPDWREAGDLAWGAAVPFAGLLAGAALGALVARPGPDEVSPSAGVPERRIRLRGDQRAVWVSSLRNGWLTAVGVAALTAGAALCVFALTGDDRTLLIPAGITLVVGLVGVTFSSVQVQITDDGLSVSHGPLRLPRRRIPLAKVERAWSEELFPSQVGGWGMRGLPGSSTVMLRGGECLVVGYVSGGRFAISVDDADSGAALLNTLVAKHATGSASRH</sequence>
<dbReference type="InterPro" id="IPR012867">
    <property type="entry name" value="DUF1648"/>
</dbReference>
<evidence type="ECO:0000259" key="2">
    <source>
        <dbReference type="Pfam" id="PF07853"/>
    </source>
</evidence>
<organism evidence="3 4">
    <name type="scientific">Streptosporangium becharense</name>
    <dbReference type="NCBI Taxonomy" id="1816182"/>
    <lineage>
        <taxon>Bacteria</taxon>
        <taxon>Bacillati</taxon>
        <taxon>Actinomycetota</taxon>
        <taxon>Actinomycetes</taxon>
        <taxon>Streptosporangiales</taxon>
        <taxon>Streptosporangiaceae</taxon>
        <taxon>Streptosporangium</taxon>
    </lineage>
</organism>
<feature type="transmembrane region" description="Helical" evidence="1">
    <location>
        <begin position="210"/>
        <end position="230"/>
    </location>
</feature>
<feature type="domain" description="DUF1648" evidence="2">
    <location>
        <begin position="18"/>
        <end position="58"/>
    </location>
</feature>
<accession>A0A7W9ID05</accession>
<proteinExistence type="predicted"/>
<reference evidence="3 4" key="1">
    <citation type="submission" date="2020-08" db="EMBL/GenBank/DDBJ databases">
        <title>Sequencing the genomes of 1000 actinobacteria strains.</title>
        <authorList>
            <person name="Klenk H.-P."/>
        </authorList>
    </citation>
    <scope>NUCLEOTIDE SEQUENCE [LARGE SCALE GENOMIC DNA]</scope>
    <source>
        <strain evidence="3 4">DSM 46887</strain>
    </source>
</reference>
<feature type="transmembrane region" description="Helical" evidence="1">
    <location>
        <begin position="182"/>
        <end position="204"/>
    </location>
</feature>